<dbReference type="Pfam" id="PF00106">
    <property type="entry name" value="adh_short"/>
    <property type="match status" value="1"/>
</dbReference>
<proteinExistence type="inferred from homology"/>
<dbReference type="InterPro" id="IPR002347">
    <property type="entry name" value="SDR_fam"/>
</dbReference>
<dbReference type="InterPro" id="IPR020904">
    <property type="entry name" value="Sc_DH/Rdtase_CS"/>
</dbReference>
<dbReference type="PROSITE" id="PS00061">
    <property type="entry name" value="ADH_SHORT"/>
    <property type="match status" value="1"/>
</dbReference>
<dbReference type="RefSeq" id="WP_019781377.1">
    <property type="nucleotide sequence ID" value="NZ_CP029490.1"/>
</dbReference>
<keyword evidence="5" id="KW-1185">Reference proteome</keyword>
<dbReference type="SUPFAM" id="SSF51735">
    <property type="entry name" value="NAD(P)-binding Rossmann-fold domains"/>
    <property type="match status" value="1"/>
</dbReference>
<name>A0ABN5LPB1_9STRE</name>
<organism evidence="4 5">
    <name type="scientific">Streptococcus sobrinus</name>
    <dbReference type="NCBI Taxonomy" id="1310"/>
    <lineage>
        <taxon>Bacteria</taxon>
        <taxon>Bacillati</taxon>
        <taxon>Bacillota</taxon>
        <taxon>Bacilli</taxon>
        <taxon>Lactobacillales</taxon>
        <taxon>Streptococcaceae</taxon>
        <taxon>Streptococcus</taxon>
    </lineage>
</organism>
<dbReference type="Proteomes" id="UP000245369">
    <property type="component" value="Chromosome"/>
</dbReference>
<dbReference type="PRINTS" id="PR00080">
    <property type="entry name" value="SDRFAMILY"/>
</dbReference>
<evidence type="ECO:0000313" key="4">
    <source>
        <dbReference type="EMBL" id="AWN21090.1"/>
    </source>
</evidence>
<dbReference type="Gene3D" id="3.40.50.720">
    <property type="entry name" value="NAD(P)-binding Rossmann-like Domain"/>
    <property type="match status" value="1"/>
</dbReference>
<dbReference type="InterPro" id="IPR036291">
    <property type="entry name" value="NAD(P)-bd_dom_sf"/>
</dbReference>
<keyword evidence="2" id="KW-0560">Oxidoreductase</keyword>
<dbReference type="PRINTS" id="PR00081">
    <property type="entry name" value="GDHRDH"/>
</dbReference>
<sequence length="257" mass="28179">MTQEKQRVIAITGASGGLAQAIIQLLPPEDIVLAIGRSKEKMDQLYAGRGNFQSYGLNCRDDAALTGLVDQIYADYGRIDVFINNAGFGDFKNFDRFTPQTIRETFDVNTLAAINSSRLVGERMAKVGSGHIINIASMAGKMATAKSSVYAATKFALIGYSNALRLELIDRGVYVTTVNPGPISTKFFDRADPSGNYLKAIGRFSLTPEQVARKIVKAMGKNKRELNMPLAMAFAAKFYALFPKTADFLSRKAFNYK</sequence>
<evidence type="ECO:0000313" key="5">
    <source>
        <dbReference type="Proteomes" id="UP000245369"/>
    </source>
</evidence>
<gene>
    <name evidence="4" type="ORF">DK182_06900</name>
</gene>
<evidence type="ECO:0000256" key="1">
    <source>
        <dbReference type="ARBA" id="ARBA00006484"/>
    </source>
</evidence>
<protein>
    <submittedName>
        <fullName evidence="4">SDR family NAD(P)-dependent oxidoreductase</fullName>
    </submittedName>
</protein>
<evidence type="ECO:0000256" key="3">
    <source>
        <dbReference type="RuleBase" id="RU000363"/>
    </source>
</evidence>
<accession>A0ABN5LPB1</accession>
<dbReference type="CDD" id="cd05233">
    <property type="entry name" value="SDR_c"/>
    <property type="match status" value="1"/>
</dbReference>
<dbReference type="PANTHER" id="PTHR44196">
    <property type="entry name" value="DEHYDROGENASE/REDUCTASE SDR FAMILY MEMBER 7B"/>
    <property type="match status" value="1"/>
</dbReference>
<comment type="similarity">
    <text evidence="1 3">Belongs to the short-chain dehydrogenases/reductases (SDR) family.</text>
</comment>
<evidence type="ECO:0000256" key="2">
    <source>
        <dbReference type="ARBA" id="ARBA00023002"/>
    </source>
</evidence>
<dbReference type="EMBL" id="CP029490">
    <property type="protein sequence ID" value="AWN21090.1"/>
    <property type="molecule type" value="Genomic_DNA"/>
</dbReference>
<dbReference type="GeneID" id="93924237"/>
<dbReference type="PANTHER" id="PTHR44196:SF1">
    <property type="entry name" value="DEHYDROGENASE_REDUCTASE SDR FAMILY MEMBER 7B"/>
    <property type="match status" value="1"/>
</dbReference>
<reference evidence="4 5" key="1">
    <citation type="submission" date="2018-05" db="EMBL/GenBank/DDBJ databases">
        <title>Complete genome sequences of Streptococcus sobrinus.</title>
        <authorList>
            <person name="Sales M."/>
            <person name="Jensen P.A."/>
        </authorList>
    </citation>
    <scope>NUCLEOTIDE SEQUENCE [LARGE SCALE GENOMIC DNA]</scope>
    <source>
        <strain evidence="4 5">SL1</strain>
    </source>
</reference>